<dbReference type="AlphaFoldDB" id="A0AAP3UZA0"/>
<evidence type="ECO:0000313" key="3">
    <source>
        <dbReference type="Proteomes" id="UP001301140"/>
    </source>
</evidence>
<evidence type="ECO:0000313" key="2">
    <source>
        <dbReference type="EMBL" id="MDF1585581.1"/>
    </source>
</evidence>
<proteinExistence type="predicted"/>
<evidence type="ECO:0000256" key="1">
    <source>
        <dbReference type="SAM" id="Phobius"/>
    </source>
</evidence>
<reference evidence="2 3" key="1">
    <citation type="submission" date="2023-03" db="EMBL/GenBank/DDBJ databases">
        <title>YIM 152171 draft genome.</title>
        <authorList>
            <person name="Yang Z."/>
        </authorList>
    </citation>
    <scope>NUCLEOTIDE SEQUENCE [LARGE SCALE GENOMIC DNA]</scope>
    <source>
        <strain evidence="2 3">YIM 152171</strain>
    </source>
</reference>
<dbReference type="Proteomes" id="UP001301140">
    <property type="component" value="Unassembled WGS sequence"/>
</dbReference>
<dbReference type="EMBL" id="JARGEQ010000025">
    <property type="protein sequence ID" value="MDF1585581.1"/>
    <property type="molecule type" value="Genomic_DNA"/>
</dbReference>
<feature type="transmembrane region" description="Helical" evidence="1">
    <location>
        <begin position="21"/>
        <end position="41"/>
    </location>
</feature>
<gene>
    <name evidence="2" type="ORF">PZ740_04165</name>
</gene>
<protein>
    <submittedName>
        <fullName evidence="2">Uncharacterized protein</fullName>
    </submittedName>
</protein>
<keyword evidence="3" id="KW-1185">Reference proteome</keyword>
<keyword evidence="1" id="KW-1133">Transmembrane helix</keyword>
<name>A0AAP3UZA0_9PROT</name>
<keyword evidence="1" id="KW-0812">Transmembrane</keyword>
<keyword evidence="1" id="KW-0472">Membrane</keyword>
<accession>A0AAP3UZA0</accession>
<dbReference type="RefSeq" id="WP_327787999.1">
    <property type="nucleotide sequence ID" value="NZ_JARGEQ010000025.1"/>
</dbReference>
<organism evidence="2 3">
    <name type="scientific">Marinimicrococcus flavescens</name>
    <dbReference type="NCBI Taxonomy" id="3031815"/>
    <lineage>
        <taxon>Bacteria</taxon>
        <taxon>Pseudomonadati</taxon>
        <taxon>Pseudomonadota</taxon>
        <taxon>Alphaproteobacteria</taxon>
        <taxon>Geminicoccales</taxon>
        <taxon>Geminicoccaceae</taxon>
        <taxon>Marinimicrococcus</taxon>
    </lineage>
</organism>
<sequence>MRDPAPEDHPSYEFDHTPEDLLPEAGTTMALCLALLTFLFIL</sequence>
<comment type="caution">
    <text evidence="2">The sequence shown here is derived from an EMBL/GenBank/DDBJ whole genome shotgun (WGS) entry which is preliminary data.</text>
</comment>